<accession>A0A1H5SK44</accession>
<dbReference type="Pfam" id="PF13472">
    <property type="entry name" value="Lipase_GDSL_2"/>
    <property type="match status" value="1"/>
</dbReference>
<dbReference type="GO" id="GO:0004622">
    <property type="term" value="F:phosphatidylcholine lysophospholipase activity"/>
    <property type="evidence" value="ECO:0007669"/>
    <property type="project" value="TreeGrafter"/>
</dbReference>
<dbReference type="PANTHER" id="PTHR30383">
    <property type="entry name" value="THIOESTERASE 1/PROTEASE 1/LYSOPHOSPHOLIPASE L1"/>
    <property type="match status" value="1"/>
</dbReference>
<dbReference type="InterPro" id="IPR013830">
    <property type="entry name" value="SGNH_hydro"/>
</dbReference>
<evidence type="ECO:0000313" key="2">
    <source>
        <dbReference type="EMBL" id="SEF51002.1"/>
    </source>
</evidence>
<sequence length="257" mass="29492">MFNFQKIKYYFPIIPSLPGLYLESKNIRKILPEMKNAPDLEGEIFIGNKDFLNVLFIGESTISGVGVRTNSEGFSGALSKILAEKLQKSIKWKVFAKSGFNVKKIATEIVPKIPKQKADFIFIGIGGNDAFELTHPETFQENLKNLIKNLKEKFPKTPLVFINFPAVEDFPALTPKLKKLMITWVKSLQERMIEVASRENHVYFDPEIITFSSWKDKLNLDLELEELFSDGIHPSKISYQLWAEIVSRFIFEKAKIL</sequence>
<dbReference type="InterPro" id="IPR051532">
    <property type="entry name" value="Ester_Hydrolysis_Enzymes"/>
</dbReference>
<proteinExistence type="predicted"/>
<dbReference type="InterPro" id="IPR036514">
    <property type="entry name" value="SGNH_hydro_sf"/>
</dbReference>
<dbReference type="OrthoDB" id="2810666at2"/>
<reference evidence="3" key="1">
    <citation type="submission" date="2016-10" db="EMBL/GenBank/DDBJ databases">
        <authorList>
            <person name="Varghese N."/>
            <person name="Submissions S."/>
        </authorList>
    </citation>
    <scope>NUCLEOTIDE SEQUENCE [LARGE SCALE GENOMIC DNA]</scope>
    <source>
        <strain evidence="3">DSM 21580</strain>
    </source>
</reference>
<dbReference type="SUPFAM" id="SSF52266">
    <property type="entry name" value="SGNH hydrolase"/>
    <property type="match status" value="1"/>
</dbReference>
<dbReference type="Proteomes" id="UP000236738">
    <property type="component" value="Unassembled WGS sequence"/>
</dbReference>
<dbReference type="CDD" id="cd01836">
    <property type="entry name" value="FeeA_FeeB_like"/>
    <property type="match status" value="1"/>
</dbReference>
<gene>
    <name evidence="2" type="ORF">SAMN05421847_0178</name>
</gene>
<dbReference type="PANTHER" id="PTHR30383:SF5">
    <property type="entry name" value="SGNH HYDROLASE-TYPE ESTERASE DOMAIN-CONTAINING PROTEIN"/>
    <property type="match status" value="1"/>
</dbReference>
<protein>
    <submittedName>
        <fullName evidence="2">Lysophospholipase L1</fullName>
    </submittedName>
</protein>
<dbReference type="RefSeq" id="WP_103912237.1">
    <property type="nucleotide sequence ID" value="NZ_FNUS01000001.1"/>
</dbReference>
<organism evidence="2 3">
    <name type="scientific">Halpernia humi</name>
    <dbReference type="NCBI Taxonomy" id="493375"/>
    <lineage>
        <taxon>Bacteria</taxon>
        <taxon>Pseudomonadati</taxon>
        <taxon>Bacteroidota</taxon>
        <taxon>Flavobacteriia</taxon>
        <taxon>Flavobacteriales</taxon>
        <taxon>Weeksellaceae</taxon>
        <taxon>Chryseobacterium group</taxon>
        <taxon>Halpernia</taxon>
    </lineage>
</organism>
<dbReference type="AlphaFoldDB" id="A0A1H5SK44"/>
<name>A0A1H5SK44_9FLAO</name>
<evidence type="ECO:0000259" key="1">
    <source>
        <dbReference type="Pfam" id="PF13472"/>
    </source>
</evidence>
<keyword evidence="3" id="KW-1185">Reference proteome</keyword>
<dbReference type="Gene3D" id="3.40.50.1110">
    <property type="entry name" value="SGNH hydrolase"/>
    <property type="match status" value="1"/>
</dbReference>
<dbReference type="EMBL" id="FNUS01000001">
    <property type="protein sequence ID" value="SEF51002.1"/>
    <property type="molecule type" value="Genomic_DNA"/>
</dbReference>
<feature type="domain" description="SGNH hydrolase-type esterase" evidence="1">
    <location>
        <begin position="56"/>
        <end position="240"/>
    </location>
</feature>
<evidence type="ECO:0000313" key="3">
    <source>
        <dbReference type="Proteomes" id="UP000236738"/>
    </source>
</evidence>